<dbReference type="AlphaFoldDB" id="W2RJM8"/>
<dbReference type="GeneID" id="19976319"/>
<dbReference type="EMBL" id="KB822725">
    <property type="protein sequence ID" value="ETN36702.1"/>
    <property type="molecule type" value="Genomic_DNA"/>
</dbReference>
<dbReference type="OrthoDB" id="24645at2759"/>
<evidence type="ECO:0000259" key="10">
    <source>
        <dbReference type="PROSITE" id="PS50164"/>
    </source>
</evidence>
<dbReference type="VEuPathDB" id="FungiDB:HMPREF1541_08980"/>
<accession>W2RJM8</accession>
<gene>
    <name evidence="11" type="ORF">HMPREF1541_08980</name>
</gene>
<evidence type="ECO:0000313" key="12">
    <source>
        <dbReference type="Proteomes" id="UP000030752"/>
    </source>
</evidence>
<evidence type="ECO:0000256" key="4">
    <source>
        <dbReference type="ARBA" id="ARBA00022801"/>
    </source>
</evidence>
<dbReference type="PANTHER" id="PTHR20208">
    <property type="entry name" value="STRUCTURE-SPECIFIC ENDONUCLEASE SUBUNIT SLX1"/>
    <property type="match status" value="1"/>
</dbReference>
<dbReference type="HOGENOM" id="CLU_030739_1_0_1"/>
<keyword evidence="5 8" id="KW-0233">DNA recombination</keyword>
<evidence type="ECO:0000256" key="1">
    <source>
        <dbReference type="ARBA" id="ARBA00022722"/>
    </source>
</evidence>
<sequence>MDLKAIPAFYGVYLLQSTVRKASSYIGSTPHPVRRLGQHNGRVKGGAVRTSRASLRPWEMVCIVSGFPSNIAALQLEWALQNPHLSRHIDNDKRISFAVTRTKTNAKTGKTRRKPGRPSTSLLEKLSNLHLLLRAPYFSQWPLEIRFFNQDVFQAWQTWCERVDEQLHPSIRVILDLPHRSEEEVEEITSGQRPTKRRKMDLIGKGGIDGIDPTYASLAQVLQKGQFILDEGDEQKCAVCSKPLNLKHELVTICPGSHCQSLSHVTCLSKHFLQSSPPGLLVPKTGTCPSCRTSLSWIDLMKEMSLRTRGPKEVKKVLSKSMKSTVSAAEILETESEDDLEDEEDFDAEDSGEDRPISDIDAQSVTSMESFSTMISKMINASPGKTKRLEIVIEDSDDDRE</sequence>
<dbReference type="InterPro" id="IPR000305">
    <property type="entry name" value="GIY-YIG_endonuc"/>
</dbReference>
<feature type="compositionally biased region" description="Acidic residues" evidence="9">
    <location>
        <begin position="332"/>
        <end position="352"/>
    </location>
</feature>
<keyword evidence="1 8" id="KW-0540">Nuclease</keyword>
<evidence type="ECO:0000256" key="6">
    <source>
        <dbReference type="ARBA" id="ARBA00023204"/>
    </source>
</evidence>
<evidence type="ECO:0000256" key="8">
    <source>
        <dbReference type="HAMAP-Rule" id="MF_03100"/>
    </source>
</evidence>
<comment type="caution">
    <text evidence="8">Lacks conserved residue(s) required for the propagation of feature annotation.</text>
</comment>
<dbReference type="Pfam" id="PF01541">
    <property type="entry name" value="GIY-YIG"/>
    <property type="match status" value="1"/>
</dbReference>
<name>W2RJM8_CYPE1</name>
<dbReference type="eggNOG" id="KOG3005">
    <property type="taxonomic scope" value="Eukaryota"/>
</dbReference>
<comment type="function">
    <text evidence="8">Catalytic subunit of the SLX1-SLX4 structure-specific endonuclease that resolves DNA secondary structures generated during DNA repair and recombination. Has endonuclease activity towards branched DNA substrates, introducing single-strand cuts in duplex DNA close to junctions with ss-DNA.</text>
</comment>
<dbReference type="InterPro" id="IPR035901">
    <property type="entry name" value="GIY-YIG_endonuc_sf"/>
</dbReference>
<dbReference type="STRING" id="1220924.W2RJM8"/>
<dbReference type="GO" id="GO:0033557">
    <property type="term" value="C:Slx1-Slx4 complex"/>
    <property type="evidence" value="ECO:0007669"/>
    <property type="project" value="UniProtKB-UniRule"/>
</dbReference>
<dbReference type="InterPro" id="IPR013083">
    <property type="entry name" value="Znf_RING/FYVE/PHD"/>
</dbReference>
<comment type="subunit">
    <text evidence="8">Forms a heterodimer with SLX4.</text>
</comment>
<dbReference type="InterPro" id="IPR027520">
    <property type="entry name" value="Slx1"/>
</dbReference>
<comment type="cofactor">
    <cofactor evidence="8">
        <name>a divalent metal cation</name>
        <dbReference type="ChEBI" id="CHEBI:60240"/>
    </cofactor>
</comment>
<dbReference type="GO" id="GO:0017108">
    <property type="term" value="F:5'-flap endonuclease activity"/>
    <property type="evidence" value="ECO:0007669"/>
    <property type="project" value="InterPro"/>
</dbReference>
<keyword evidence="4 8" id="KW-0378">Hydrolase</keyword>
<dbReference type="GO" id="GO:0000724">
    <property type="term" value="P:double-strand break repair via homologous recombination"/>
    <property type="evidence" value="ECO:0007669"/>
    <property type="project" value="TreeGrafter"/>
</dbReference>
<proteinExistence type="inferred from homology"/>
<dbReference type="FunCoup" id="W2RJM8">
    <property type="interactions" value="414"/>
</dbReference>
<dbReference type="Gene3D" id="3.40.1440.10">
    <property type="entry name" value="GIY-YIG endonuclease"/>
    <property type="match status" value="1"/>
</dbReference>
<dbReference type="FunFam" id="3.40.1440.10:FF:000006">
    <property type="entry name" value="Structure-specific endonuclease subunit SLX1"/>
    <property type="match status" value="1"/>
</dbReference>
<evidence type="ECO:0000256" key="5">
    <source>
        <dbReference type="ARBA" id="ARBA00023172"/>
    </source>
</evidence>
<dbReference type="Gene3D" id="3.30.40.10">
    <property type="entry name" value="Zinc/RING finger domain, C3HC4 (zinc finger)"/>
    <property type="match status" value="1"/>
</dbReference>
<organism evidence="11 12">
    <name type="scientific">Cyphellophora europaea (strain CBS 101466)</name>
    <name type="common">Phialophora europaea</name>
    <dbReference type="NCBI Taxonomy" id="1220924"/>
    <lineage>
        <taxon>Eukaryota</taxon>
        <taxon>Fungi</taxon>
        <taxon>Dikarya</taxon>
        <taxon>Ascomycota</taxon>
        <taxon>Pezizomycotina</taxon>
        <taxon>Eurotiomycetes</taxon>
        <taxon>Chaetothyriomycetidae</taxon>
        <taxon>Chaetothyriales</taxon>
        <taxon>Cyphellophoraceae</taxon>
        <taxon>Cyphellophora</taxon>
    </lineage>
</organism>
<dbReference type="SUPFAM" id="SSF57850">
    <property type="entry name" value="RING/U-box"/>
    <property type="match status" value="1"/>
</dbReference>
<dbReference type="PROSITE" id="PS50164">
    <property type="entry name" value="GIY_YIG"/>
    <property type="match status" value="1"/>
</dbReference>
<evidence type="ECO:0000256" key="7">
    <source>
        <dbReference type="ARBA" id="ARBA00023242"/>
    </source>
</evidence>
<keyword evidence="2 8" id="KW-0255">Endonuclease</keyword>
<dbReference type="InterPro" id="IPR050381">
    <property type="entry name" value="SLX1_endonuclease"/>
</dbReference>
<dbReference type="InParanoid" id="W2RJM8"/>
<dbReference type="InterPro" id="IPR048749">
    <property type="entry name" value="SLX1_C"/>
</dbReference>
<dbReference type="CDD" id="cd10455">
    <property type="entry name" value="GIY-YIG_SLX1"/>
    <property type="match status" value="1"/>
</dbReference>
<dbReference type="GO" id="GO:0008821">
    <property type="term" value="F:crossover junction DNA endonuclease activity"/>
    <property type="evidence" value="ECO:0007669"/>
    <property type="project" value="TreeGrafter"/>
</dbReference>
<keyword evidence="6 8" id="KW-0234">DNA repair</keyword>
<comment type="similarity">
    <text evidence="8">Belongs to the SLX1 family.</text>
</comment>
<keyword evidence="7 8" id="KW-0539">Nucleus</keyword>
<evidence type="ECO:0000256" key="2">
    <source>
        <dbReference type="ARBA" id="ARBA00022759"/>
    </source>
</evidence>
<dbReference type="Proteomes" id="UP000030752">
    <property type="component" value="Unassembled WGS sequence"/>
</dbReference>
<keyword evidence="12" id="KW-1185">Reference proteome</keyword>
<dbReference type="RefSeq" id="XP_008721520.1">
    <property type="nucleotide sequence ID" value="XM_008723298.1"/>
</dbReference>
<keyword evidence="3 8" id="KW-0227">DNA damage</keyword>
<dbReference type="HAMAP" id="MF_03100">
    <property type="entry name" value="Endonuc_su_Slx1"/>
    <property type="match status" value="1"/>
</dbReference>
<feature type="region of interest" description="Disordered" evidence="9">
    <location>
        <begin position="328"/>
        <end position="366"/>
    </location>
</feature>
<protein>
    <recommendedName>
        <fullName evidence="10">GIY-YIG domain-containing protein</fullName>
    </recommendedName>
</protein>
<dbReference type="PANTHER" id="PTHR20208:SF10">
    <property type="entry name" value="STRUCTURE-SPECIFIC ENDONUCLEASE SUBUNIT SLX1"/>
    <property type="match status" value="1"/>
</dbReference>
<dbReference type="Pfam" id="PF21202">
    <property type="entry name" value="SLX1_C"/>
    <property type="match status" value="1"/>
</dbReference>
<evidence type="ECO:0000313" key="11">
    <source>
        <dbReference type="EMBL" id="ETN36702.1"/>
    </source>
</evidence>
<feature type="domain" description="GIY-YIG" evidence="10">
    <location>
        <begin position="8"/>
        <end position="90"/>
    </location>
</feature>
<evidence type="ECO:0000256" key="9">
    <source>
        <dbReference type="SAM" id="MobiDB-lite"/>
    </source>
</evidence>
<reference evidence="11 12" key="1">
    <citation type="submission" date="2013-03" db="EMBL/GenBank/DDBJ databases">
        <title>The Genome Sequence of Phialophora europaea CBS 101466.</title>
        <authorList>
            <consortium name="The Broad Institute Genomics Platform"/>
            <person name="Cuomo C."/>
            <person name="de Hoog S."/>
            <person name="Gorbushina A."/>
            <person name="Walker B."/>
            <person name="Young S.K."/>
            <person name="Zeng Q."/>
            <person name="Gargeya S."/>
            <person name="Fitzgerald M."/>
            <person name="Haas B."/>
            <person name="Abouelleil A."/>
            <person name="Allen A.W."/>
            <person name="Alvarado L."/>
            <person name="Arachchi H.M."/>
            <person name="Berlin A.M."/>
            <person name="Chapman S.B."/>
            <person name="Gainer-Dewar J."/>
            <person name="Goldberg J."/>
            <person name="Griggs A."/>
            <person name="Gujja S."/>
            <person name="Hansen M."/>
            <person name="Howarth C."/>
            <person name="Imamovic A."/>
            <person name="Ireland A."/>
            <person name="Larimer J."/>
            <person name="McCowan C."/>
            <person name="Murphy C."/>
            <person name="Pearson M."/>
            <person name="Poon T.W."/>
            <person name="Priest M."/>
            <person name="Roberts A."/>
            <person name="Saif S."/>
            <person name="Shea T."/>
            <person name="Sisk P."/>
            <person name="Sykes S."/>
            <person name="Wortman J."/>
            <person name="Nusbaum C."/>
            <person name="Birren B."/>
        </authorList>
    </citation>
    <scope>NUCLEOTIDE SEQUENCE [LARGE SCALE GENOMIC DNA]</scope>
    <source>
        <strain evidence="11 12">CBS 101466</strain>
    </source>
</reference>
<evidence type="ECO:0000256" key="3">
    <source>
        <dbReference type="ARBA" id="ARBA00022763"/>
    </source>
</evidence>
<comment type="subcellular location">
    <subcellularLocation>
        <location evidence="8">Nucleus</location>
    </subcellularLocation>
</comment>